<comment type="caution">
    <text evidence="1">The sequence shown here is derived from an EMBL/GenBank/DDBJ whole genome shotgun (WGS) entry which is preliminary data.</text>
</comment>
<gene>
    <name evidence="1" type="ORF">ACFQZJ_04820</name>
</gene>
<dbReference type="EMBL" id="JBHTHY010000003">
    <property type="protein sequence ID" value="MFD0796772.1"/>
    <property type="molecule type" value="Genomic_DNA"/>
</dbReference>
<sequence>MIRTYTLLVLVVAGVYGRAQSVEKGLLKVNALLPGLSYELGIADKATLNFDAVIGFALNGGSGRSTEFGVYPSVQAEYRNYINFDRRLRKKKNVSGNTGNYVSLLNQFQFGDPLVGDLEFSSDFYYNIAAVYGIQRTRPKGFYWGLAFGPGIFVDEFDTNVGLLVDARLGWVIGR</sequence>
<evidence type="ECO:0000313" key="1">
    <source>
        <dbReference type="EMBL" id="MFD0796772.1"/>
    </source>
</evidence>
<evidence type="ECO:0000313" key="2">
    <source>
        <dbReference type="Proteomes" id="UP001597012"/>
    </source>
</evidence>
<dbReference type="RefSeq" id="WP_379932689.1">
    <property type="nucleotide sequence ID" value="NZ_JBHTHY010000003.1"/>
</dbReference>
<evidence type="ECO:0008006" key="3">
    <source>
        <dbReference type="Google" id="ProtNLM"/>
    </source>
</evidence>
<keyword evidence="2" id="KW-1185">Reference proteome</keyword>
<name>A0ABW3B0C3_9FLAO</name>
<reference evidence="2" key="1">
    <citation type="journal article" date="2019" name="Int. J. Syst. Evol. Microbiol.">
        <title>The Global Catalogue of Microorganisms (GCM) 10K type strain sequencing project: providing services to taxonomists for standard genome sequencing and annotation.</title>
        <authorList>
            <consortium name="The Broad Institute Genomics Platform"/>
            <consortium name="The Broad Institute Genome Sequencing Center for Infectious Disease"/>
            <person name="Wu L."/>
            <person name="Ma J."/>
        </authorList>
    </citation>
    <scope>NUCLEOTIDE SEQUENCE [LARGE SCALE GENOMIC DNA]</scope>
    <source>
        <strain evidence="2">CCUG 61948</strain>
    </source>
</reference>
<accession>A0ABW3B0C3</accession>
<organism evidence="1 2">
    <name type="scientific">Maribacter chungangensis</name>
    <dbReference type="NCBI Taxonomy" id="1069117"/>
    <lineage>
        <taxon>Bacteria</taxon>
        <taxon>Pseudomonadati</taxon>
        <taxon>Bacteroidota</taxon>
        <taxon>Flavobacteriia</taxon>
        <taxon>Flavobacteriales</taxon>
        <taxon>Flavobacteriaceae</taxon>
        <taxon>Maribacter</taxon>
    </lineage>
</organism>
<protein>
    <recommendedName>
        <fullName evidence="3">Secreted protein</fullName>
    </recommendedName>
</protein>
<proteinExistence type="predicted"/>
<dbReference type="Proteomes" id="UP001597012">
    <property type="component" value="Unassembled WGS sequence"/>
</dbReference>